<dbReference type="GO" id="GO:0048039">
    <property type="term" value="F:ubiquinone binding"/>
    <property type="evidence" value="ECO:0007669"/>
    <property type="project" value="InterPro"/>
</dbReference>
<dbReference type="EMBL" id="FLQY01000101">
    <property type="protein sequence ID" value="SBT06543.1"/>
    <property type="molecule type" value="Genomic_DNA"/>
</dbReference>
<evidence type="ECO:0000313" key="3">
    <source>
        <dbReference type="EMBL" id="SBT06543.1"/>
    </source>
</evidence>
<dbReference type="Proteomes" id="UP000199600">
    <property type="component" value="Unassembled WGS sequence"/>
</dbReference>
<dbReference type="InterPro" id="IPR005031">
    <property type="entry name" value="COQ10_START"/>
</dbReference>
<dbReference type="PANTHER" id="PTHR12901">
    <property type="entry name" value="SPERM PROTEIN HOMOLOG"/>
    <property type="match status" value="1"/>
</dbReference>
<dbReference type="GO" id="GO:0045333">
    <property type="term" value="P:cellular respiration"/>
    <property type="evidence" value="ECO:0007669"/>
    <property type="project" value="InterPro"/>
</dbReference>
<name>A0A1A8XRF6_9RHOO</name>
<dbReference type="InterPro" id="IPR044996">
    <property type="entry name" value="COQ10-like"/>
</dbReference>
<feature type="domain" description="Coenzyme Q-binding protein COQ10 START" evidence="2">
    <location>
        <begin position="10"/>
        <end position="135"/>
    </location>
</feature>
<gene>
    <name evidence="3" type="ORF">PROAA_190035</name>
</gene>
<accession>A0A1A8XRF6</accession>
<dbReference type="PANTHER" id="PTHR12901:SF10">
    <property type="entry name" value="COENZYME Q-BINDING PROTEIN COQ10, MITOCHONDRIAL"/>
    <property type="match status" value="1"/>
</dbReference>
<reference evidence="3 4" key="1">
    <citation type="submission" date="2016-06" db="EMBL/GenBank/DDBJ databases">
        <authorList>
            <person name="Kjaerup R.B."/>
            <person name="Dalgaard T.S."/>
            <person name="Juul-Madsen H.R."/>
        </authorList>
    </citation>
    <scope>NUCLEOTIDE SEQUENCE [LARGE SCALE GENOMIC DNA]</scope>
    <source>
        <strain evidence="3">2</strain>
    </source>
</reference>
<proteinExistence type="inferred from homology"/>
<dbReference type="RefSeq" id="WP_186410538.1">
    <property type="nucleotide sequence ID" value="NZ_FLQY01000101.1"/>
</dbReference>
<dbReference type="AlphaFoldDB" id="A0A1A8XRF6"/>
<evidence type="ECO:0000259" key="2">
    <source>
        <dbReference type="Pfam" id="PF03364"/>
    </source>
</evidence>
<dbReference type="CDD" id="cd07813">
    <property type="entry name" value="COQ10p_like"/>
    <property type="match status" value="1"/>
</dbReference>
<evidence type="ECO:0000313" key="4">
    <source>
        <dbReference type="Proteomes" id="UP000199600"/>
    </source>
</evidence>
<dbReference type="Pfam" id="PF03364">
    <property type="entry name" value="Polyketide_cyc"/>
    <property type="match status" value="1"/>
</dbReference>
<protein>
    <submittedName>
        <fullName evidence="3">Cyclase/dehydrase</fullName>
    </submittedName>
</protein>
<dbReference type="SUPFAM" id="SSF55961">
    <property type="entry name" value="Bet v1-like"/>
    <property type="match status" value="1"/>
</dbReference>
<evidence type="ECO:0000256" key="1">
    <source>
        <dbReference type="ARBA" id="ARBA00008918"/>
    </source>
</evidence>
<dbReference type="InterPro" id="IPR023393">
    <property type="entry name" value="START-like_dom_sf"/>
</dbReference>
<keyword evidence="4" id="KW-1185">Reference proteome</keyword>
<organism evidence="3 4">
    <name type="scientific">Candidatus Propionivibrio aalborgensis</name>
    <dbReference type="NCBI Taxonomy" id="1860101"/>
    <lineage>
        <taxon>Bacteria</taxon>
        <taxon>Pseudomonadati</taxon>
        <taxon>Pseudomonadota</taxon>
        <taxon>Betaproteobacteria</taxon>
        <taxon>Rhodocyclales</taxon>
        <taxon>Rhodocyclaceae</taxon>
        <taxon>Propionivibrio</taxon>
    </lineage>
</organism>
<sequence>MATHRETRAIARSPEYLYDIVADVERYPEFLPLVSAARIISRHEDTYETEQSLALGLLTHRFRTRTKLDRPRAITVISEDRSFSRFHIRWNFSALDNDHCQVDFELDCETRLLLLKPIIKVLIMPMATSMVSAFEARAHALARKAGLPDTRK</sequence>
<dbReference type="Gene3D" id="3.30.530.20">
    <property type="match status" value="1"/>
</dbReference>
<comment type="similarity">
    <text evidence="1">Belongs to the ribosome association toxin RatA family.</text>
</comment>